<dbReference type="InterPro" id="IPR035965">
    <property type="entry name" value="PAS-like_dom_sf"/>
</dbReference>
<keyword evidence="2" id="KW-0812">Transmembrane</keyword>
<dbReference type="InterPro" id="IPR001633">
    <property type="entry name" value="EAL_dom"/>
</dbReference>
<feature type="domain" description="GGDEF" evidence="4">
    <location>
        <begin position="450"/>
        <end position="598"/>
    </location>
</feature>
<dbReference type="PANTHER" id="PTHR33121:SF70">
    <property type="entry name" value="SIGNALING PROTEIN YKOW"/>
    <property type="match status" value="1"/>
</dbReference>
<feature type="transmembrane region" description="Helical" evidence="2">
    <location>
        <begin position="127"/>
        <end position="145"/>
    </location>
</feature>
<dbReference type="PANTHER" id="PTHR33121">
    <property type="entry name" value="CYCLIC DI-GMP PHOSPHODIESTERASE PDEF"/>
    <property type="match status" value="1"/>
</dbReference>
<dbReference type="Pfam" id="PF00990">
    <property type="entry name" value="GGDEF"/>
    <property type="match status" value="1"/>
</dbReference>
<feature type="domain" description="EAL" evidence="3">
    <location>
        <begin position="607"/>
        <end position="857"/>
    </location>
</feature>
<dbReference type="SMART" id="SM00052">
    <property type="entry name" value="EAL"/>
    <property type="match status" value="1"/>
</dbReference>
<evidence type="ECO:0000313" key="5">
    <source>
        <dbReference type="EMBL" id="MBF0875801.1"/>
    </source>
</evidence>
<proteinExistence type="predicted"/>
<dbReference type="InterPro" id="IPR029787">
    <property type="entry name" value="Nucleotide_cyclase"/>
</dbReference>
<dbReference type="InterPro" id="IPR000160">
    <property type="entry name" value="GGDEF_dom"/>
</dbReference>
<feature type="transmembrane region" description="Helical" evidence="2">
    <location>
        <begin position="217"/>
        <end position="234"/>
    </location>
</feature>
<dbReference type="SUPFAM" id="SSF55073">
    <property type="entry name" value="Nucleotide cyclase"/>
    <property type="match status" value="1"/>
</dbReference>
<evidence type="ECO:0000259" key="4">
    <source>
        <dbReference type="PROSITE" id="PS50887"/>
    </source>
</evidence>
<dbReference type="InterPro" id="IPR050706">
    <property type="entry name" value="Cyclic-di-GMP_PDE-like"/>
</dbReference>
<keyword evidence="2" id="KW-0472">Membrane</keyword>
<dbReference type="Proteomes" id="UP000630952">
    <property type="component" value="Unassembled WGS sequence"/>
</dbReference>
<comment type="caution">
    <text evidence="5">The sequence shown here is derived from an EMBL/GenBank/DDBJ whole genome shotgun (WGS) entry which is preliminary data.</text>
</comment>
<dbReference type="Gene3D" id="3.30.70.270">
    <property type="match status" value="1"/>
</dbReference>
<reference evidence="5 6" key="2">
    <citation type="submission" date="2020-11" db="EMBL/GenBank/DDBJ databases">
        <title>Description of novel Gluconobacter species.</title>
        <authorList>
            <person name="Cleenwerck I."/>
            <person name="Cnockaert M."/>
            <person name="Borremans W."/>
            <person name="Wieme A.D."/>
            <person name="De Vuyst L."/>
            <person name="Vandamme P."/>
        </authorList>
    </citation>
    <scope>NUCLEOTIDE SEQUENCE [LARGE SCALE GENOMIC DNA]</scope>
    <source>
        <strain evidence="5 6">LMG 27748</strain>
    </source>
</reference>
<protein>
    <submittedName>
        <fullName evidence="5">GGDEF domain-containing protein</fullName>
    </submittedName>
</protein>
<evidence type="ECO:0000259" key="3">
    <source>
        <dbReference type="PROSITE" id="PS50883"/>
    </source>
</evidence>
<gene>
    <name evidence="5" type="ORF">HKD21_02935</name>
</gene>
<feature type="transmembrane region" description="Helical" evidence="2">
    <location>
        <begin position="165"/>
        <end position="187"/>
    </location>
</feature>
<keyword evidence="6" id="KW-1185">Reference proteome</keyword>
<feature type="compositionally biased region" description="Gly residues" evidence="1">
    <location>
        <begin position="11"/>
        <end position="21"/>
    </location>
</feature>
<dbReference type="Gene3D" id="3.20.20.450">
    <property type="entry name" value="EAL domain"/>
    <property type="match status" value="1"/>
</dbReference>
<accession>A0ABR9YB40</accession>
<dbReference type="InterPro" id="IPR043128">
    <property type="entry name" value="Rev_trsase/Diguanyl_cyclase"/>
</dbReference>
<dbReference type="SUPFAM" id="SSF141868">
    <property type="entry name" value="EAL domain-like"/>
    <property type="match status" value="1"/>
</dbReference>
<dbReference type="PROSITE" id="PS50887">
    <property type="entry name" value="GGDEF"/>
    <property type="match status" value="1"/>
</dbReference>
<evidence type="ECO:0000256" key="2">
    <source>
        <dbReference type="SAM" id="Phobius"/>
    </source>
</evidence>
<feature type="region of interest" description="Disordered" evidence="1">
    <location>
        <begin position="1"/>
        <end position="40"/>
    </location>
</feature>
<dbReference type="RefSeq" id="WP_194254129.1">
    <property type="nucleotide sequence ID" value="NZ_JABCQO010000002.1"/>
</dbReference>
<dbReference type="CDD" id="cd01948">
    <property type="entry name" value="EAL"/>
    <property type="match status" value="1"/>
</dbReference>
<dbReference type="SMART" id="SM00267">
    <property type="entry name" value="GGDEF"/>
    <property type="match status" value="1"/>
</dbReference>
<keyword evidence="2" id="KW-1133">Transmembrane helix</keyword>
<feature type="transmembrane region" description="Helical" evidence="2">
    <location>
        <begin position="101"/>
        <end position="121"/>
    </location>
</feature>
<feature type="transmembrane region" description="Helical" evidence="2">
    <location>
        <begin position="246"/>
        <end position="271"/>
    </location>
</feature>
<organism evidence="5 6">
    <name type="scientific">Gluconobacter cerevisiae</name>
    <dbReference type="NCBI Taxonomy" id="1379734"/>
    <lineage>
        <taxon>Bacteria</taxon>
        <taxon>Pseudomonadati</taxon>
        <taxon>Pseudomonadota</taxon>
        <taxon>Alphaproteobacteria</taxon>
        <taxon>Acetobacterales</taxon>
        <taxon>Acetobacteraceae</taxon>
        <taxon>Gluconobacter</taxon>
    </lineage>
</organism>
<dbReference type="InterPro" id="IPR035919">
    <property type="entry name" value="EAL_sf"/>
</dbReference>
<reference evidence="6" key="1">
    <citation type="submission" date="2020-04" db="EMBL/GenBank/DDBJ databases">
        <title>Description of novel Gluconacetobacter.</title>
        <authorList>
            <person name="Sombolestani A."/>
        </authorList>
    </citation>
    <scope>NUCLEOTIDE SEQUENCE [LARGE SCALE GENOMIC DNA]</scope>
    <source>
        <strain evidence="6">LMG 27748</strain>
    </source>
</reference>
<dbReference type="Pfam" id="PF00563">
    <property type="entry name" value="EAL"/>
    <property type="match status" value="1"/>
</dbReference>
<dbReference type="SUPFAM" id="SSF55785">
    <property type="entry name" value="PYP-like sensor domain (PAS domain)"/>
    <property type="match status" value="1"/>
</dbReference>
<evidence type="ECO:0000256" key="1">
    <source>
        <dbReference type="SAM" id="MobiDB-lite"/>
    </source>
</evidence>
<evidence type="ECO:0000313" key="6">
    <source>
        <dbReference type="Proteomes" id="UP000630952"/>
    </source>
</evidence>
<sequence length="861" mass="95367">MTDDRQSGAGSSVGGERGSGASGTSECQDGACAEEPDRQGSGAARLKGWFRRSLFVRWAVFRIFNRIRASGLRKDLFFQATQVPAYFQTAFNRGQLRTMRLLLPHHLLAQAISAPVVALGVWSSSRWLALLLLAGVEGTLLLWFFRIQPNIRNMRSFADYVSLRWALRVLNGTLGAVWFAFIILVFRLHCEDIHLLTLGVCFGFMAPLLLCAPVSGAVDVMVVPVIAGAYGALLEGCFDRSLLFTASFFLMATVCGLFVLGISRLVSVLLWRMQMARLKQREQADILSLLTRQSAAPTGRWLWETDEAGVLRNPSAGLCRVLGRDETQIAGRTLGSLLEIPASGIDQSGPISPERHLAHCLTHRLAFRELIVRAMAAPDARWWMLTGEPVFRDGVFRGYLGVGADVTALQRIRDRHFHRVRHDALTGLPNRLACQEYLQKSLLEAMRLAQTFVVILISLDVFSLGRRRVMTSDEAAAVFQMSLSRLDACLAQNVPKDLNGADGCFVARYGAMDLAVVTGIPVEQKRHFMETLALEILSALSGPVTVPEDVVEDRLDVEPAIGMAISTTGDGEVLVEAVETALRDARAERVGRYSIFDPCEEMAGSRQQTLFRDVRQALRQKAFALVYQPIVNAQTGLVIGFEALSRWKGSAHKHLSIEKVIDTIAETGSGLEFDFWVLESACRVARRWPAPLWVSVNMTATHFSLPDIAERIFRVLDQVGLAPHRLQVEVTETQALEVGPLVHHAFRELEFRGVRIALDDFGKGFSTLMYLRQFPFSKIKLDAAFIQDMLQDARSAAVVRNVIALGRDLGVAVTAEGVSSPEHCRHLQEQGCTEVQGFYLGRPVPEEDVPLFWGRRVADLS</sequence>
<dbReference type="EMBL" id="JABCQO010000002">
    <property type="protein sequence ID" value="MBF0875801.1"/>
    <property type="molecule type" value="Genomic_DNA"/>
</dbReference>
<name>A0ABR9YB40_9PROT</name>
<dbReference type="PROSITE" id="PS50883">
    <property type="entry name" value="EAL"/>
    <property type="match status" value="1"/>
</dbReference>